<evidence type="ECO:0000313" key="5">
    <source>
        <dbReference type="Proteomes" id="UP000198797"/>
    </source>
</evidence>
<dbReference type="EMBL" id="FMCU01000014">
    <property type="protein sequence ID" value="SCF41452.1"/>
    <property type="molecule type" value="Genomic_DNA"/>
</dbReference>
<feature type="transmembrane region" description="Helical" evidence="3">
    <location>
        <begin position="70"/>
        <end position="87"/>
    </location>
</feature>
<keyword evidence="3" id="KW-1133">Transmembrane helix</keyword>
<dbReference type="AlphaFoldDB" id="A0A1C5A891"/>
<keyword evidence="3" id="KW-0812">Transmembrane</keyword>
<evidence type="ECO:0000256" key="3">
    <source>
        <dbReference type="SAM" id="Phobius"/>
    </source>
</evidence>
<feature type="transmembrane region" description="Helical" evidence="3">
    <location>
        <begin position="151"/>
        <end position="176"/>
    </location>
</feature>
<feature type="coiled-coil region" evidence="1">
    <location>
        <begin position="196"/>
        <end position="247"/>
    </location>
</feature>
<keyword evidence="1" id="KW-0175">Coiled coil</keyword>
<feature type="transmembrane region" description="Helical" evidence="3">
    <location>
        <begin position="107"/>
        <end position="131"/>
    </location>
</feature>
<keyword evidence="5" id="KW-1185">Reference proteome</keyword>
<evidence type="ECO:0000256" key="2">
    <source>
        <dbReference type="SAM" id="MobiDB-lite"/>
    </source>
</evidence>
<gene>
    <name evidence="4" type="ORF">GA0070216_114145</name>
</gene>
<reference evidence="5" key="1">
    <citation type="submission" date="2016-06" db="EMBL/GenBank/DDBJ databases">
        <authorList>
            <person name="Varghese N."/>
            <person name="Submissions Spin"/>
        </authorList>
    </citation>
    <scope>NUCLEOTIDE SEQUENCE [LARGE SCALE GENOMIC DNA]</scope>
    <source>
        <strain evidence="5">DSM 44100</strain>
    </source>
</reference>
<feature type="region of interest" description="Disordered" evidence="2">
    <location>
        <begin position="247"/>
        <end position="352"/>
    </location>
</feature>
<dbReference type="STRING" id="121616.GA0070216_114145"/>
<accession>A0A1C5A891</accession>
<protein>
    <submittedName>
        <fullName evidence="4">Uncharacterized protein</fullName>
    </submittedName>
</protein>
<organism evidence="4 5">
    <name type="scientific">Micromonospora matsumotoense</name>
    <dbReference type="NCBI Taxonomy" id="121616"/>
    <lineage>
        <taxon>Bacteria</taxon>
        <taxon>Bacillati</taxon>
        <taxon>Actinomycetota</taxon>
        <taxon>Actinomycetes</taxon>
        <taxon>Micromonosporales</taxon>
        <taxon>Micromonosporaceae</taxon>
        <taxon>Micromonospora</taxon>
    </lineage>
</organism>
<proteinExistence type="predicted"/>
<sequence length="352" mass="36827">MTSTITTGAGDPPPRSSMPGGRYVDTALFTGRPGTALGGVAEVGVLVLAAGADVAAFYNALSAGLNDQPYLLYMLVAGFTAVALLLAHGCGRIYRDLDQRASGARSLALYVCLAGWALLGIAAFVSRLLLADEDSGATFGGSGGGGEGSRTAQMLALLFLALYFGTGAAAAVIAYWNHNSPAHAYHRSSRRLARARKLAERRVEAHEKLVSQHRQRYHEWARTEAAHAAARAKRLALAEELKQLARQRMAAAGQDPATTDGLFAPDRHPDPVPSPYRDLRPVDPDPQRTPVPQHIAVPRRTPDPSGGGPKAGATGAAGQPTARSGPLPTGTSPSDSAAPPDGAPHNSYQHRS</sequence>
<keyword evidence="3" id="KW-0472">Membrane</keyword>
<dbReference type="Proteomes" id="UP000198797">
    <property type="component" value="Unassembled WGS sequence"/>
</dbReference>
<feature type="region of interest" description="Disordered" evidence="2">
    <location>
        <begin position="1"/>
        <end position="20"/>
    </location>
</feature>
<feature type="compositionally biased region" description="Basic and acidic residues" evidence="2">
    <location>
        <begin position="277"/>
        <end position="286"/>
    </location>
</feature>
<evidence type="ECO:0000256" key="1">
    <source>
        <dbReference type="SAM" id="Coils"/>
    </source>
</evidence>
<evidence type="ECO:0000313" key="4">
    <source>
        <dbReference type="EMBL" id="SCF41452.1"/>
    </source>
</evidence>
<dbReference type="RefSeq" id="WP_176739108.1">
    <property type="nucleotide sequence ID" value="NZ_FMCU01000014.1"/>
</dbReference>
<name>A0A1C5A891_9ACTN</name>
<feature type="compositionally biased region" description="Low complexity" evidence="2">
    <location>
        <begin position="311"/>
        <end position="344"/>
    </location>
</feature>
<feature type="transmembrane region" description="Helical" evidence="3">
    <location>
        <begin position="36"/>
        <end position="58"/>
    </location>
</feature>